<dbReference type="InterPro" id="IPR008927">
    <property type="entry name" value="6-PGluconate_DH-like_C_sf"/>
</dbReference>
<reference evidence="17 18" key="1">
    <citation type="submission" date="2019-03" db="EMBL/GenBank/DDBJ databases">
        <title>Rhodosporidium diobovatum UCD-FST 08-225 genome sequencing, assembly, and annotation.</title>
        <authorList>
            <person name="Fakankun I.U."/>
            <person name="Fristensky B."/>
            <person name="Levin D.B."/>
        </authorList>
    </citation>
    <scope>NUCLEOTIDE SEQUENCE [LARGE SCALE GENOMIC DNA]</scope>
    <source>
        <strain evidence="17 18">UCD-FST 08-225</strain>
    </source>
</reference>
<feature type="domain" description="3-hydroxyacyl-CoA dehydrogenase NAD binding" evidence="16">
    <location>
        <begin position="39"/>
        <end position="225"/>
    </location>
</feature>
<evidence type="ECO:0000256" key="2">
    <source>
        <dbReference type="ARBA" id="ARBA00005005"/>
    </source>
</evidence>
<comment type="caution">
    <text evidence="17">The sequence shown here is derived from an EMBL/GenBank/DDBJ whole genome shotgun (WGS) entry which is preliminary data.</text>
</comment>
<feature type="compositionally biased region" description="Basic and acidic residues" evidence="14">
    <location>
        <begin position="348"/>
        <end position="361"/>
    </location>
</feature>
<comment type="subcellular location">
    <subcellularLocation>
        <location evidence="1">Mitochondrion matrix</location>
    </subcellularLocation>
</comment>
<keyword evidence="18" id="KW-1185">Reference proteome</keyword>
<comment type="similarity">
    <text evidence="3">Belongs to the 3-hydroxyacyl-CoA dehydrogenase family.</text>
</comment>
<dbReference type="Gene3D" id="3.40.50.720">
    <property type="entry name" value="NAD(P)-binding Rossmann-like Domain"/>
    <property type="match status" value="1"/>
</dbReference>
<proteinExistence type="inferred from homology"/>
<evidence type="ECO:0000259" key="15">
    <source>
        <dbReference type="Pfam" id="PF00725"/>
    </source>
</evidence>
<evidence type="ECO:0000256" key="12">
    <source>
        <dbReference type="PIRSR" id="PIRSR000105-2"/>
    </source>
</evidence>
<feature type="region of interest" description="Disordered" evidence="14">
    <location>
        <begin position="340"/>
        <end position="361"/>
    </location>
</feature>
<feature type="site" description="Important for catalytic activity" evidence="11">
    <location>
        <position position="182"/>
    </location>
</feature>
<comment type="catalytic activity">
    <reaction evidence="10">
        <text>a (3S)-3-hydroxyacyl-CoA + NAD(+) = a 3-oxoacyl-CoA + NADH + H(+)</text>
        <dbReference type="Rhea" id="RHEA:22432"/>
        <dbReference type="ChEBI" id="CHEBI:15378"/>
        <dbReference type="ChEBI" id="CHEBI:57318"/>
        <dbReference type="ChEBI" id="CHEBI:57540"/>
        <dbReference type="ChEBI" id="CHEBI:57945"/>
        <dbReference type="ChEBI" id="CHEBI:90726"/>
        <dbReference type="EC" id="1.1.1.35"/>
    </reaction>
</comment>
<evidence type="ECO:0000256" key="10">
    <source>
        <dbReference type="ARBA" id="ARBA00049556"/>
    </source>
</evidence>
<feature type="binding site" evidence="12">
    <location>
        <position position="185"/>
    </location>
    <ligand>
        <name>NAD(+)</name>
        <dbReference type="ChEBI" id="CHEBI:57540"/>
    </ligand>
</feature>
<feature type="binding site" evidence="12">
    <location>
        <position position="159"/>
    </location>
    <ligand>
        <name>NAD(+)</name>
        <dbReference type="ChEBI" id="CHEBI:57540"/>
    </ligand>
</feature>
<feature type="binding site" evidence="12">
    <location>
        <position position="137"/>
    </location>
    <ligand>
        <name>NAD(+)</name>
        <dbReference type="ChEBI" id="CHEBI:57540"/>
    </ligand>
</feature>
<dbReference type="InterPro" id="IPR013328">
    <property type="entry name" value="6PGD_dom2"/>
</dbReference>
<dbReference type="GO" id="GO:0070403">
    <property type="term" value="F:NAD+ binding"/>
    <property type="evidence" value="ECO:0007669"/>
    <property type="project" value="InterPro"/>
</dbReference>
<dbReference type="PANTHER" id="PTHR43561:SF3">
    <property type="entry name" value="HYDROXYACYL-COENZYME A DEHYDROGENASE, MITOCHONDRIAL"/>
    <property type="match status" value="1"/>
</dbReference>
<dbReference type="PANTHER" id="PTHR43561">
    <property type="match status" value="1"/>
</dbReference>
<dbReference type="PIRSF" id="PIRSF000105">
    <property type="entry name" value="HCDH"/>
    <property type="match status" value="1"/>
</dbReference>
<evidence type="ECO:0000259" key="16">
    <source>
        <dbReference type="Pfam" id="PF02737"/>
    </source>
</evidence>
<evidence type="ECO:0000256" key="14">
    <source>
        <dbReference type="SAM" id="MobiDB-lite"/>
    </source>
</evidence>
<dbReference type="InterPro" id="IPR006108">
    <property type="entry name" value="3HC_DH_C"/>
</dbReference>
<dbReference type="GO" id="GO:0003857">
    <property type="term" value="F:(3S)-3-hydroxyacyl-CoA dehydrogenase (NAD+) activity"/>
    <property type="evidence" value="ECO:0007669"/>
    <property type="project" value="UniProtKB-EC"/>
</dbReference>
<dbReference type="InterPro" id="IPR006176">
    <property type="entry name" value="3-OHacyl-CoA_DH_NAD-bd"/>
</dbReference>
<dbReference type="Proteomes" id="UP000311382">
    <property type="component" value="Unassembled WGS sequence"/>
</dbReference>
<feature type="binding site" evidence="13">
    <location>
        <position position="83"/>
    </location>
    <ligand>
        <name>CoA</name>
        <dbReference type="ChEBI" id="CHEBI:57287"/>
    </ligand>
</feature>
<feature type="domain" description="3-hydroxyacyl-CoA dehydrogenase C-terminal" evidence="15">
    <location>
        <begin position="228"/>
        <end position="329"/>
    </location>
</feature>
<dbReference type="GO" id="GO:0005759">
    <property type="term" value="C:mitochondrial matrix"/>
    <property type="evidence" value="ECO:0007669"/>
    <property type="project" value="UniProtKB-SubCell"/>
</dbReference>
<organism evidence="17 18">
    <name type="scientific">Rhodotorula diobovata</name>
    <dbReference type="NCBI Taxonomy" id="5288"/>
    <lineage>
        <taxon>Eukaryota</taxon>
        <taxon>Fungi</taxon>
        <taxon>Dikarya</taxon>
        <taxon>Basidiomycota</taxon>
        <taxon>Pucciniomycotina</taxon>
        <taxon>Microbotryomycetes</taxon>
        <taxon>Sporidiobolales</taxon>
        <taxon>Sporidiobolaceae</taxon>
        <taxon>Rhodotorula</taxon>
    </lineage>
</organism>
<gene>
    <name evidence="17" type="ORF">DMC30DRAFT_350398</name>
</gene>
<evidence type="ECO:0000313" key="18">
    <source>
        <dbReference type="Proteomes" id="UP000311382"/>
    </source>
</evidence>
<dbReference type="AlphaFoldDB" id="A0A5C5FZA7"/>
<evidence type="ECO:0000256" key="7">
    <source>
        <dbReference type="ARBA" id="ARBA00023027"/>
    </source>
</evidence>
<evidence type="ECO:0000256" key="1">
    <source>
        <dbReference type="ARBA" id="ARBA00004305"/>
    </source>
</evidence>
<feature type="binding site" evidence="12">
    <location>
        <begin position="44"/>
        <end position="49"/>
    </location>
    <ligand>
        <name>NAD(+)</name>
        <dbReference type="ChEBI" id="CHEBI:57540"/>
    </ligand>
</feature>
<keyword evidence="8" id="KW-0443">Lipid metabolism</keyword>
<accession>A0A5C5FZA7</accession>
<comment type="pathway">
    <text evidence="2">Lipid metabolism; fatty acid beta-oxidation.</text>
</comment>
<dbReference type="EC" id="1.1.1.35" evidence="4"/>
<dbReference type="InterPro" id="IPR006180">
    <property type="entry name" value="3-OHacyl-CoA_DH_CS"/>
</dbReference>
<dbReference type="EMBL" id="SOZI01000041">
    <property type="protein sequence ID" value="TNY21569.1"/>
    <property type="molecule type" value="Genomic_DNA"/>
</dbReference>
<evidence type="ECO:0000256" key="3">
    <source>
        <dbReference type="ARBA" id="ARBA00009463"/>
    </source>
</evidence>
<name>A0A5C5FZA7_9BASI</name>
<keyword evidence="7 12" id="KW-0520">NAD</keyword>
<feature type="binding site" evidence="12">
    <location>
        <position position="132"/>
    </location>
    <ligand>
        <name>NAD(+)</name>
        <dbReference type="ChEBI" id="CHEBI:57540"/>
    </ligand>
</feature>
<dbReference type="OrthoDB" id="5958943at2759"/>
<evidence type="ECO:0000256" key="13">
    <source>
        <dbReference type="PIRSR" id="PIRSR000105-3"/>
    </source>
</evidence>
<evidence type="ECO:0000256" key="9">
    <source>
        <dbReference type="ARBA" id="ARBA00023128"/>
    </source>
</evidence>
<keyword evidence="9" id="KW-0496">Mitochondrion</keyword>
<evidence type="ECO:0000256" key="6">
    <source>
        <dbReference type="ARBA" id="ARBA00023002"/>
    </source>
</evidence>
<evidence type="ECO:0000256" key="8">
    <source>
        <dbReference type="ARBA" id="ARBA00023098"/>
    </source>
</evidence>
<dbReference type="InterPro" id="IPR036291">
    <property type="entry name" value="NAD(P)-bd_dom_sf"/>
</dbReference>
<dbReference type="Pfam" id="PF00725">
    <property type="entry name" value="3HCDH"/>
    <property type="match status" value="1"/>
</dbReference>
<dbReference type="SUPFAM" id="SSF51735">
    <property type="entry name" value="NAD(P)-binding Rossmann-fold domains"/>
    <property type="match status" value="1"/>
</dbReference>
<dbReference type="Gene3D" id="1.10.1040.10">
    <property type="entry name" value="N-(1-d-carboxylethyl)-l-norvaline Dehydrogenase, domain 2"/>
    <property type="match status" value="1"/>
</dbReference>
<dbReference type="STRING" id="5288.A0A5C5FZA7"/>
<dbReference type="InterPro" id="IPR052242">
    <property type="entry name" value="Mito_3-hydroxyacyl-CoA_DH"/>
</dbReference>
<feature type="binding site" evidence="12">
    <location>
        <position position="67"/>
    </location>
    <ligand>
        <name>NAD(+)</name>
        <dbReference type="ChEBI" id="CHEBI:57540"/>
    </ligand>
</feature>
<protein>
    <recommendedName>
        <fullName evidence="4">3-hydroxyacyl-CoA dehydrogenase</fullName>
        <ecNumber evidence="4">1.1.1.35</ecNumber>
    </recommendedName>
</protein>
<sequence>MLALRLSRALPRALPSPLSQQHRALHASSPAPSARPIEQVTIFGAGLMGAGIAQVAAASGLKVTMTDVSDGALENGRNIITKSLTRIARKKSPDDAAAQRSFVDSVFANLSTTTSAPDAVSSADLVIEAIVEHLGTKQELFRRLDDVAPKEAIFASNTSSLSIKRIGETCSDARRKRFAGFHAFNPVPQMKLVEVISTDQTLPEVTTALLDLCKRMKKVPVQCSDTPGFIVNRLLVPYLLEAIRMVERGEATPEDIDTAMKLGAGVPMADPIHVAQFVGLDTLSHIASGWRAERVSTGEIDAKQVEEVALLEKLVGEGHKGRKSGKGLFDCEWRSHGRLLPGGAVRPSEGREGSLPESLTH</sequence>
<feature type="binding site" evidence="12">
    <location>
        <position position="323"/>
    </location>
    <ligand>
        <name>NAD(+)</name>
        <dbReference type="ChEBI" id="CHEBI:57540"/>
    </ligand>
</feature>
<dbReference type="Pfam" id="PF02737">
    <property type="entry name" value="3HCDH_N"/>
    <property type="match status" value="1"/>
</dbReference>
<evidence type="ECO:0000256" key="4">
    <source>
        <dbReference type="ARBA" id="ARBA00013000"/>
    </source>
</evidence>
<dbReference type="FunFam" id="3.40.50.720:FF:000009">
    <property type="entry name" value="Fatty oxidation complex, alpha subunit"/>
    <property type="match status" value="1"/>
</dbReference>
<evidence type="ECO:0000256" key="11">
    <source>
        <dbReference type="PIRSR" id="PIRSR000105-1"/>
    </source>
</evidence>
<evidence type="ECO:0000256" key="5">
    <source>
        <dbReference type="ARBA" id="ARBA00022832"/>
    </source>
</evidence>
<feature type="binding site" evidence="13">
    <location>
        <position position="90"/>
    </location>
    <ligand>
        <name>CoA</name>
        <dbReference type="ChEBI" id="CHEBI:57287"/>
    </ligand>
</feature>
<feature type="binding site" evidence="13">
    <location>
        <position position="159"/>
    </location>
    <ligand>
        <name>CoA</name>
        <dbReference type="ChEBI" id="CHEBI:57287"/>
    </ligand>
</feature>
<dbReference type="GO" id="GO:0006635">
    <property type="term" value="P:fatty acid beta-oxidation"/>
    <property type="evidence" value="ECO:0007669"/>
    <property type="project" value="TreeGrafter"/>
</dbReference>
<keyword evidence="6" id="KW-0560">Oxidoreductase</keyword>
<evidence type="ECO:0000313" key="17">
    <source>
        <dbReference type="EMBL" id="TNY21569.1"/>
    </source>
</evidence>
<dbReference type="SUPFAM" id="SSF48179">
    <property type="entry name" value="6-phosphogluconate dehydrogenase C-terminal domain-like"/>
    <property type="match status" value="1"/>
</dbReference>
<dbReference type="PROSITE" id="PS00067">
    <property type="entry name" value="3HCDH"/>
    <property type="match status" value="1"/>
</dbReference>
<dbReference type="InterPro" id="IPR022694">
    <property type="entry name" value="3-OHacyl-CoA_DH"/>
</dbReference>
<keyword evidence="5" id="KW-0276">Fatty acid metabolism</keyword>